<dbReference type="STRING" id="1884261.A0A5C3Q3L3"/>
<feature type="region of interest" description="Disordered" evidence="1">
    <location>
        <begin position="1168"/>
        <end position="1189"/>
    </location>
</feature>
<organism evidence="3 4">
    <name type="scientific">Pterulicium gracile</name>
    <dbReference type="NCBI Taxonomy" id="1884261"/>
    <lineage>
        <taxon>Eukaryota</taxon>
        <taxon>Fungi</taxon>
        <taxon>Dikarya</taxon>
        <taxon>Basidiomycota</taxon>
        <taxon>Agaricomycotina</taxon>
        <taxon>Agaricomycetes</taxon>
        <taxon>Agaricomycetidae</taxon>
        <taxon>Agaricales</taxon>
        <taxon>Pleurotineae</taxon>
        <taxon>Pterulaceae</taxon>
        <taxon>Pterulicium</taxon>
    </lineage>
</organism>
<keyword evidence="2" id="KW-0812">Transmembrane</keyword>
<feature type="transmembrane region" description="Helical" evidence="2">
    <location>
        <begin position="263"/>
        <end position="284"/>
    </location>
</feature>
<dbReference type="OrthoDB" id="10261361at2759"/>
<evidence type="ECO:0000313" key="4">
    <source>
        <dbReference type="Proteomes" id="UP000305067"/>
    </source>
</evidence>
<feature type="transmembrane region" description="Helical" evidence="2">
    <location>
        <begin position="584"/>
        <end position="605"/>
    </location>
</feature>
<feature type="transmembrane region" description="Helical" evidence="2">
    <location>
        <begin position="385"/>
        <end position="409"/>
    </location>
</feature>
<proteinExistence type="predicted"/>
<evidence type="ECO:0000256" key="2">
    <source>
        <dbReference type="SAM" id="Phobius"/>
    </source>
</evidence>
<dbReference type="Proteomes" id="UP000305067">
    <property type="component" value="Unassembled WGS sequence"/>
</dbReference>
<keyword evidence="4" id="KW-1185">Reference proteome</keyword>
<accession>A0A5C3Q3L3</accession>
<dbReference type="EMBL" id="ML178875">
    <property type="protein sequence ID" value="TFK95757.1"/>
    <property type="molecule type" value="Genomic_DNA"/>
</dbReference>
<feature type="region of interest" description="Disordered" evidence="1">
    <location>
        <begin position="46"/>
        <end position="95"/>
    </location>
</feature>
<sequence length="1278" mass="144859">MAVKDLVNGYEARYSPTAAPSANNSRRRSEIGQSMALSPMGARFLQHHTQSPPSVPITQVSDASGSTTTSPSIRTSMTDTTLHEPTDDKDNDNDTTQDITEFHCTTQDTTKRKHKFNTKYQYNQAEDDEETETLISREHSSAYPSVRYTKSEFSTHTGKLDKLGPSFALPISSHSHHAHHSSALHEPVPAKHVFSRAAPPLSLPKLDNYLSSLPPPLFRTFLPRQGARDDKGCMFPPMDRLQGQKLDDLERNRLVLPWWDRKTIFGGLSTAILGITGSSAVAMYYSLQGLMNTLQIFALVVNTIVPLGNNDTSQRWRELFLGTIPNILALNFHFTLIQSLTTLLLFLSISFLLLFFFIRKTRNCNRYNTVEGLQPITEKPSNWSLLLITFFLTALYLPLSTLAMHVLVWSDDLWVVKNPWANTNSTVDPVFIVQGPSSEYRGANEFCWTTTMKRNEVNWAPVFITVAALSFILLTLGFPILLRRAILSSVPRVPAYTSLGRPRSTAALDLEYTRLLDTDRNPLVFLYKPFSRRWPSFISWFLIAKLSALFIVSLIDPNNCLFVHFLQRGRTIEETLHARHEVTVVRQGLLFGLMVVFLGVQMVYAPFLDPVGNAGEWVSRANYVAMSGIALGVALEVKGKEVLDGVLLYVVYVATYGLTAYFTLISTGVGRRLVKRIARRIDFSIDIFSPRLSLAIHIRRRIWQESITTLFLTDQGACAIPKGQKMAYDEARDGEYPPYLLQFEGTPGERHVENLRILRDVGSLAYKKAVRLTTGPDYMIFKDLADEITACHLGPDSYWEARDNQVEGCTRFWGNAWWIPFPPTLVIRYDDGHSAHLRHVPEFREYVKQNSRPDIVAKKNVRMALRALDGKIVRWPYEHINPIGSHSSWWCCGSGYNARSVKSFTSCRLRIHRRGYLIWDGIPLGSGFSLELEYNKSVKVSGDVIGLTEDFDITPILARFLQLNRHAISSNLPAIEVALQGYRRHMREEHGRKVSVLSYRFLDRVYETPREPVGLAESSIEGEADVRVRALMVGSERVFETAYERLREVERSEARAWWYIFWDDVWRRNHKAIKGMELHSADFNPHYPTSIAYTPLPRAALEQFLIQRGVMSSKPSRWDFFYHGFLNKLYIRLNDCVFDGRSGKAIWFHMGDPEYGLDMDGVDSLAQAQRPSDRDQQQSIIGTGGGTDHDAESINPRQAYLWEGLLTDSAFIGPSSKKPWFRPLANMGAWFGVTPLVRTGIPSKGVSLDVKLSDDKRSGRRRYVLIDDEDSSSGYGDG</sequence>
<feature type="transmembrane region" description="Helical" evidence="2">
    <location>
        <begin position="459"/>
        <end position="482"/>
    </location>
</feature>
<keyword evidence="2" id="KW-0472">Membrane</keyword>
<feature type="compositionally biased region" description="Polar residues" evidence="1">
    <location>
        <begin position="47"/>
        <end position="80"/>
    </location>
</feature>
<name>A0A5C3Q3L3_9AGAR</name>
<dbReference type="AlphaFoldDB" id="A0A5C3Q3L3"/>
<feature type="transmembrane region" description="Helical" evidence="2">
    <location>
        <begin position="617"/>
        <end position="635"/>
    </location>
</feature>
<protein>
    <submittedName>
        <fullName evidence="3">Uncharacterized protein</fullName>
    </submittedName>
</protein>
<feature type="transmembrane region" description="Helical" evidence="2">
    <location>
        <begin position="647"/>
        <end position="670"/>
    </location>
</feature>
<gene>
    <name evidence="3" type="ORF">BDV98DRAFT_537358</name>
</gene>
<reference evidence="3 4" key="1">
    <citation type="journal article" date="2019" name="Nat. Ecol. Evol.">
        <title>Megaphylogeny resolves global patterns of mushroom evolution.</title>
        <authorList>
            <person name="Varga T."/>
            <person name="Krizsan K."/>
            <person name="Foldi C."/>
            <person name="Dima B."/>
            <person name="Sanchez-Garcia M."/>
            <person name="Sanchez-Ramirez S."/>
            <person name="Szollosi G.J."/>
            <person name="Szarkandi J.G."/>
            <person name="Papp V."/>
            <person name="Albert L."/>
            <person name="Andreopoulos W."/>
            <person name="Angelini C."/>
            <person name="Antonin V."/>
            <person name="Barry K.W."/>
            <person name="Bougher N.L."/>
            <person name="Buchanan P."/>
            <person name="Buyck B."/>
            <person name="Bense V."/>
            <person name="Catcheside P."/>
            <person name="Chovatia M."/>
            <person name="Cooper J."/>
            <person name="Damon W."/>
            <person name="Desjardin D."/>
            <person name="Finy P."/>
            <person name="Geml J."/>
            <person name="Haridas S."/>
            <person name="Hughes K."/>
            <person name="Justo A."/>
            <person name="Karasinski D."/>
            <person name="Kautmanova I."/>
            <person name="Kiss B."/>
            <person name="Kocsube S."/>
            <person name="Kotiranta H."/>
            <person name="LaButti K.M."/>
            <person name="Lechner B.E."/>
            <person name="Liimatainen K."/>
            <person name="Lipzen A."/>
            <person name="Lukacs Z."/>
            <person name="Mihaltcheva S."/>
            <person name="Morgado L.N."/>
            <person name="Niskanen T."/>
            <person name="Noordeloos M.E."/>
            <person name="Ohm R.A."/>
            <person name="Ortiz-Santana B."/>
            <person name="Ovrebo C."/>
            <person name="Racz N."/>
            <person name="Riley R."/>
            <person name="Savchenko A."/>
            <person name="Shiryaev A."/>
            <person name="Soop K."/>
            <person name="Spirin V."/>
            <person name="Szebenyi C."/>
            <person name="Tomsovsky M."/>
            <person name="Tulloss R.E."/>
            <person name="Uehling J."/>
            <person name="Grigoriev I.V."/>
            <person name="Vagvolgyi C."/>
            <person name="Papp T."/>
            <person name="Martin F.M."/>
            <person name="Miettinen O."/>
            <person name="Hibbett D.S."/>
            <person name="Nagy L.G."/>
        </authorList>
    </citation>
    <scope>NUCLEOTIDE SEQUENCE [LARGE SCALE GENOMIC DNA]</scope>
    <source>
        <strain evidence="3 4">CBS 309.79</strain>
    </source>
</reference>
<evidence type="ECO:0000256" key="1">
    <source>
        <dbReference type="SAM" id="MobiDB-lite"/>
    </source>
</evidence>
<feature type="transmembrane region" description="Helical" evidence="2">
    <location>
        <begin position="342"/>
        <end position="358"/>
    </location>
</feature>
<evidence type="ECO:0000313" key="3">
    <source>
        <dbReference type="EMBL" id="TFK95757.1"/>
    </source>
</evidence>
<keyword evidence="2" id="KW-1133">Transmembrane helix</keyword>